<evidence type="ECO:0000313" key="2">
    <source>
        <dbReference type="EMBL" id="VIP02081.1"/>
    </source>
</evidence>
<protein>
    <submittedName>
        <fullName evidence="2">Uncharacterized protein</fullName>
    </submittedName>
</protein>
<organism evidence="2">
    <name type="scientific">Tuwongella immobilis</name>
    <dbReference type="NCBI Taxonomy" id="692036"/>
    <lineage>
        <taxon>Bacteria</taxon>
        <taxon>Pseudomonadati</taxon>
        <taxon>Planctomycetota</taxon>
        <taxon>Planctomycetia</taxon>
        <taxon>Gemmatales</taxon>
        <taxon>Gemmataceae</taxon>
        <taxon>Tuwongella</taxon>
    </lineage>
</organism>
<keyword evidence="3" id="KW-1185">Reference proteome</keyword>
<evidence type="ECO:0000256" key="1">
    <source>
        <dbReference type="SAM" id="MobiDB-lite"/>
    </source>
</evidence>
<sequence>MGDRRIPNGPILLRFERPATREPREPRTPRRRNEGTPHALQFTPRKAPVTLQPMTAEERELARWMDLSG</sequence>
<reference evidence="2" key="1">
    <citation type="submission" date="2019-04" db="EMBL/GenBank/DDBJ databases">
        <authorList>
            <consortium name="Science for Life Laboratories"/>
        </authorList>
    </citation>
    <scope>NUCLEOTIDE SEQUENCE</scope>
    <source>
        <strain evidence="2">MBLW1</strain>
    </source>
</reference>
<dbReference type="RefSeq" id="WP_162657293.1">
    <property type="nucleotide sequence ID" value="NZ_LR593887.1"/>
</dbReference>
<dbReference type="InParanoid" id="A0A6C2YL94"/>
<gene>
    <name evidence="2" type="ORF">GMBLW1_18790</name>
</gene>
<dbReference type="EMBL" id="LR586016">
    <property type="protein sequence ID" value="VIP02081.1"/>
    <property type="molecule type" value="Genomic_DNA"/>
</dbReference>
<accession>A0A6C2YL94</accession>
<name>A0A6C2YL94_9BACT</name>
<dbReference type="Proteomes" id="UP000464378">
    <property type="component" value="Chromosome"/>
</dbReference>
<dbReference type="AlphaFoldDB" id="A0A6C2YL94"/>
<dbReference type="EMBL" id="LR593887">
    <property type="protein sequence ID" value="VTS00329.1"/>
    <property type="molecule type" value="Genomic_DNA"/>
</dbReference>
<evidence type="ECO:0000313" key="3">
    <source>
        <dbReference type="Proteomes" id="UP000464378"/>
    </source>
</evidence>
<feature type="compositionally biased region" description="Basic and acidic residues" evidence="1">
    <location>
        <begin position="14"/>
        <end position="35"/>
    </location>
</feature>
<dbReference type="KEGG" id="tim:GMBLW1_18790"/>
<feature type="region of interest" description="Disordered" evidence="1">
    <location>
        <begin position="1"/>
        <end position="38"/>
    </location>
</feature>
<proteinExistence type="predicted"/>